<dbReference type="EMBL" id="CM023476">
    <property type="protein sequence ID" value="KAH7941697.1"/>
    <property type="molecule type" value="Genomic_DNA"/>
</dbReference>
<sequence>MPARAFSLAASRVEDALLAGHGGRVGARDRPVLSAIPHSRLRSRRGPDCGVGEGIGTLAESHARARLRSAPRKERPLGAVFVRPLKKNACGSSLLVLLDRLAFGSVDCERGKRGFAGAAAALYSWTAFVKHPAASVPSREREVAGARERMLDVEMNLCGIRGCHSNHRHGRASGPGVLSKRPRNVSRQENVRCGYIGLWHAWPPRGIAPCFGVAFPHFARKLALRWCGHRVCVFGALARSGAAGCAWGGCVSSPPLPPTHSLPRDCARAPLVASGPRRRRFGGALVGGGQTLLTLPCPRRRSTSYPARRACCGAFLSSFLSALRARCVPPRRSLSVPVSARARGRGGGAPSSSRTSSGPRLAAGRCHAGWTSAVQRDYDNIVFAKGQCETGQYRFLAKNGGCVWVLTQATLIYENNSCSKPQCVVCVNYVLRQVHPPPTVLSWQSMAACIVMSLKASLLPATAIVAHGASQGHEVLAEQQLTPTVQPEPEPEPELQPLPSAPVAEAAAEEEEEEEGEEEEEEPLCFTSSTSKIFAPLTADMNKDFLLFPDEDSDSTVLKDDDDDLTHLAPTAGDTIIPLEVEGLPSGTHSLLPLY</sequence>
<evidence type="ECO:0000313" key="2">
    <source>
        <dbReference type="Proteomes" id="UP000821865"/>
    </source>
</evidence>
<organism evidence="1 2">
    <name type="scientific">Dermacentor silvarum</name>
    <name type="common">Tick</name>
    <dbReference type="NCBI Taxonomy" id="543639"/>
    <lineage>
        <taxon>Eukaryota</taxon>
        <taxon>Metazoa</taxon>
        <taxon>Ecdysozoa</taxon>
        <taxon>Arthropoda</taxon>
        <taxon>Chelicerata</taxon>
        <taxon>Arachnida</taxon>
        <taxon>Acari</taxon>
        <taxon>Parasitiformes</taxon>
        <taxon>Ixodida</taxon>
        <taxon>Ixodoidea</taxon>
        <taxon>Ixodidae</taxon>
        <taxon>Rhipicephalinae</taxon>
        <taxon>Dermacentor</taxon>
    </lineage>
</organism>
<comment type="caution">
    <text evidence="1">The sequence shown here is derived from an EMBL/GenBank/DDBJ whole genome shotgun (WGS) entry which is preliminary data.</text>
</comment>
<dbReference type="Proteomes" id="UP000821865">
    <property type="component" value="Chromosome 7"/>
</dbReference>
<evidence type="ECO:0000313" key="1">
    <source>
        <dbReference type="EMBL" id="KAH7941697.1"/>
    </source>
</evidence>
<name>A0ACB8CGB6_DERSI</name>
<reference evidence="1" key="1">
    <citation type="submission" date="2020-05" db="EMBL/GenBank/DDBJ databases">
        <title>Large-scale comparative analyses of tick genomes elucidate their genetic diversity and vector capacities.</title>
        <authorList>
            <person name="Jia N."/>
            <person name="Wang J."/>
            <person name="Shi W."/>
            <person name="Du L."/>
            <person name="Sun Y."/>
            <person name="Zhan W."/>
            <person name="Jiang J."/>
            <person name="Wang Q."/>
            <person name="Zhang B."/>
            <person name="Ji P."/>
            <person name="Sakyi L.B."/>
            <person name="Cui X."/>
            <person name="Yuan T."/>
            <person name="Jiang B."/>
            <person name="Yang W."/>
            <person name="Lam T.T.-Y."/>
            <person name="Chang Q."/>
            <person name="Ding S."/>
            <person name="Wang X."/>
            <person name="Zhu J."/>
            <person name="Ruan X."/>
            <person name="Zhao L."/>
            <person name="Wei J."/>
            <person name="Que T."/>
            <person name="Du C."/>
            <person name="Cheng J."/>
            <person name="Dai P."/>
            <person name="Han X."/>
            <person name="Huang E."/>
            <person name="Gao Y."/>
            <person name="Liu J."/>
            <person name="Shao H."/>
            <person name="Ye R."/>
            <person name="Li L."/>
            <person name="Wei W."/>
            <person name="Wang X."/>
            <person name="Wang C."/>
            <person name="Yang T."/>
            <person name="Huo Q."/>
            <person name="Li W."/>
            <person name="Guo W."/>
            <person name="Chen H."/>
            <person name="Zhou L."/>
            <person name="Ni X."/>
            <person name="Tian J."/>
            <person name="Zhou Y."/>
            <person name="Sheng Y."/>
            <person name="Liu T."/>
            <person name="Pan Y."/>
            <person name="Xia L."/>
            <person name="Li J."/>
            <person name="Zhao F."/>
            <person name="Cao W."/>
        </authorList>
    </citation>
    <scope>NUCLEOTIDE SEQUENCE</scope>
    <source>
        <strain evidence="1">Dsil-2018</strain>
    </source>
</reference>
<protein>
    <submittedName>
        <fullName evidence="1">Uncharacterized protein</fullName>
    </submittedName>
</protein>
<keyword evidence="2" id="KW-1185">Reference proteome</keyword>
<gene>
    <name evidence="1" type="ORF">HPB49_016187</name>
</gene>
<accession>A0ACB8CGB6</accession>
<proteinExistence type="predicted"/>